<reference evidence="1" key="1">
    <citation type="journal article" date="2014" name="Front. Microbiol.">
        <title>High frequency of phylogenetically diverse reductive dehalogenase-homologous genes in deep subseafloor sedimentary metagenomes.</title>
        <authorList>
            <person name="Kawai M."/>
            <person name="Futagami T."/>
            <person name="Toyoda A."/>
            <person name="Takaki Y."/>
            <person name="Nishi S."/>
            <person name="Hori S."/>
            <person name="Arai W."/>
            <person name="Tsubouchi T."/>
            <person name="Morono Y."/>
            <person name="Uchiyama I."/>
            <person name="Ito T."/>
            <person name="Fujiyama A."/>
            <person name="Inagaki F."/>
            <person name="Takami H."/>
        </authorList>
    </citation>
    <scope>NUCLEOTIDE SEQUENCE</scope>
    <source>
        <strain evidence="1">Expedition CK06-06</strain>
    </source>
</reference>
<organism evidence="1">
    <name type="scientific">marine sediment metagenome</name>
    <dbReference type="NCBI Taxonomy" id="412755"/>
    <lineage>
        <taxon>unclassified sequences</taxon>
        <taxon>metagenomes</taxon>
        <taxon>ecological metagenomes</taxon>
    </lineage>
</organism>
<dbReference type="InterPro" id="IPR036291">
    <property type="entry name" value="NAD(P)-bd_dom_sf"/>
</dbReference>
<dbReference type="GO" id="GO:0052851">
    <property type="term" value="F:ferric-chelate reductase (NADPH) activity"/>
    <property type="evidence" value="ECO:0007669"/>
    <property type="project" value="TreeGrafter"/>
</dbReference>
<name>X1TU37_9ZZZZ</name>
<dbReference type="GO" id="GO:0005886">
    <property type="term" value="C:plasma membrane"/>
    <property type="evidence" value="ECO:0007669"/>
    <property type="project" value="TreeGrafter"/>
</dbReference>
<dbReference type="PANTHER" id="PTHR14239:SF0">
    <property type="entry name" value="F420-DEPENDENT NADP REDUCTASE"/>
    <property type="match status" value="1"/>
</dbReference>
<dbReference type="SUPFAM" id="SSF51735">
    <property type="entry name" value="NAD(P)-binding Rossmann-fold domains"/>
    <property type="match status" value="1"/>
</dbReference>
<accession>X1TU37</accession>
<dbReference type="Gene3D" id="3.40.50.720">
    <property type="entry name" value="NAD(P)-binding Rossmann-like Domain"/>
    <property type="match status" value="1"/>
</dbReference>
<proteinExistence type="predicted"/>
<dbReference type="EMBL" id="BARW01008352">
    <property type="protein sequence ID" value="GAI83524.1"/>
    <property type="molecule type" value="Genomic_DNA"/>
</dbReference>
<dbReference type="InterPro" id="IPR051267">
    <property type="entry name" value="STEAP_metalloreductase"/>
</dbReference>
<evidence type="ECO:0008006" key="2">
    <source>
        <dbReference type="Google" id="ProtNLM"/>
    </source>
</evidence>
<sequence>MFFVVPPENICSTLEDLGLYIKTDAIIVDVIVPLAFKAGLAYCSENMCLEQFDYPSVSEYIQASIPEGVSVVGAFKTISAAKLNKLNHPLDVDVFLTSDNLEAKDELKEIISKIEGLRVLDAGPLAFSRTTEQMTAFVININKLNKLKHASFRVISAGTKKQN</sequence>
<dbReference type="AlphaFoldDB" id="X1TU37"/>
<dbReference type="GO" id="GO:0015677">
    <property type="term" value="P:copper ion import"/>
    <property type="evidence" value="ECO:0007669"/>
    <property type="project" value="TreeGrafter"/>
</dbReference>
<evidence type="ECO:0000313" key="1">
    <source>
        <dbReference type="EMBL" id="GAI83524.1"/>
    </source>
</evidence>
<protein>
    <recommendedName>
        <fullName evidence="2">Pyrroline-5-carboxylate reductase catalytic N-terminal domain-containing protein</fullName>
    </recommendedName>
</protein>
<dbReference type="PANTHER" id="PTHR14239">
    <property type="entry name" value="DUDULIN-RELATED"/>
    <property type="match status" value="1"/>
</dbReference>
<comment type="caution">
    <text evidence="1">The sequence shown here is derived from an EMBL/GenBank/DDBJ whole genome shotgun (WGS) entry which is preliminary data.</text>
</comment>
<gene>
    <name evidence="1" type="ORF">S12H4_17152</name>
</gene>
<dbReference type="GO" id="GO:0008823">
    <property type="term" value="F:cupric reductase (NADH) activity"/>
    <property type="evidence" value="ECO:0007669"/>
    <property type="project" value="TreeGrafter"/>
</dbReference>